<dbReference type="PATRIC" id="fig|1348663.4.peg.2215"/>
<dbReference type="Proteomes" id="UP000027178">
    <property type="component" value="Unassembled WGS sequence"/>
</dbReference>
<proteinExistence type="predicted"/>
<protein>
    <submittedName>
        <fullName evidence="2">Uncharacterized protein</fullName>
    </submittedName>
</protein>
<comment type="caution">
    <text evidence="2">The sequence shown here is derived from an EMBL/GenBank/DDBJ whole genome shotgun (WGS) entry which is preliminary data.</text>
</comment>
<evidence type="ECO:0000313" key="3">
    <source>
        <dbReference type="Proteomes" id="UP000027178"/>
    </source>
</evidence>
<dbReference type="EMBL" id="JNBY01000074">
    <property type="protein sequence ID" value="KDN85885.1"/>
    <property type="molecule type" value="Genomic_DNA"/>
</dbReference>
<gene>
    <name evidence="2" type="ORF">KCH_22860</name>
</gene>
<organism evidence="2 3">
    <name type="scientific">Kitasatospora cheerisanensis KCTC 2395</name>
    <dbReference type="NCBI Taxonomy" id="1348663"/>
    <lineage>
        <taxon>Bacteria</taxon>
        <taxon>Bacillati</taxon>
        <taxon>Actinomycetota</taxon>
        <taxon>Actinomycetes</taxon>
        <taxon>Kitasatosporales</taxon>
        <taxon>Streptomycetaceae</taxon>
        <taxon>Kitasatospora</taxon>
    </lineage>
</organism>
<dbReference type="AlphaFoldDB" id="A0A066Z6T1"/>
<evidence type="ECO:0000313" key="2">
    <source>
        <dbReference type="EMBL" id="KDN85885.1"/>
    </source>
</evidence>
<dbReference type="PROSITE" id="PS51257">
    <property type="entry name" value="PROKAR_LIPOPROTEIN"/>
    <property type="match status" value="1"/>
</dbReference>
<name>A0A066Z6T1_9ACTN</name>
<evidence type="ECO:0000256" key="1">
    <source>
        <dbReference type="SAM" id="SignalP"/>
    </source>
</evidence>
<feature type="signal peptide" evidence="1">
    <location>
        <begin position="1"/>
        <end position="27"/>
    </location>
</feature>
<reference evidence="2 3" key="1">
    <citation type="submission" date="2014-05" db="EMBL/GenBank/DDBJ databases">
        <title>Draft Genome Sequence of Kitasatospora cheerisanensis KCTC 2395.</title>
        <authorList>
            <person name="Nam D.H."/>
        </authorList>
    </citation>
    <scope>NUCLEOTIDE SEQUENCE [LARGE SCALE GENOMIC DNA]</scope>
    <source>
        <strain evidence="2 3">KCTC 2395</strain>
    </source>
</reference>
<feature type="chain" id="PRO_5001632166" evidence="1">
    <location>
        <begin position="28"/>
        <end position="89"/>
    </location>
</feature>
<accession>A0A066Z6T1</accession>
<keyword evidence="3" id="KW-1185">Reference proteome</keyword>
<sequence length="89" mass="9067">MRALHRTVAALALTAPVLLGCAGLASAQEGLNADYGHGQFYVGEQGAGVMDTNSVVSPDGPQFSNFWVFAGQDGISGEFVGSGATYSAQ</sequence>
<dbReference type="OrthoDB" id="4266529at2"/>
<dbReference type="RefSeq" id="WP_035861927.1">
    <property type="nucleotide sequence ID" value="NZ_KK853997.1"/>
</dbReference>
<keyword evidence="1" id="KW-0732">Signal</keyword>
<dbReference type="HOGENOM" id="CLU_2450665_0_0_11"/>